<reference evidence="1 2" key="1">
    <citation type="submission" date="2021-06" db="EMBL/GenBank/DDBJ databases">
        <authorList>
            <person name="Kallberg Y."/>
            <person name="Tangrot J."/>
            <person name="Rosling A."/>
        </authorList>
    </citation>
    <scope>NUCLEOTIDE SEQUENCE [LARGE SCALE GENOMIC DNA]</scope>
    <source>
        <strain evidence="1 2">120-4 pot B 10/14</strain>
    </source>
</reference>
<keyword evidence="2" id="KW-1185">Reference proteome</keyword>
<evidence type="ECO:0000313" key="1">
    <source>
        <dbReference type="EMBL" id="CAG8779271.1"/>
    </source>
</evidence>
<proteinExistence type="predicted"/>
<dbReference type="Proteomes" id="UP000789901">
    <property type="component" value="Unassembled WGS sequence"/>
</dbReference>
<dbReference type="EMBL" id="CAJVQB010016304">
    <property type="protein sequence ID" value="CAG8779271.1"/>
    <property type="molecule type" value="Genomic_DNA"/>
</dbReference>
<name>A0ABN7VJX1_GIGMA</name>
<comment type="caution">
    <text evidence="1">The sequence shown here is derived from an EMBL/GenBank/DDBJ whole genome shotgun (WGS) entry which is preliminary data.</text>
</comment>
<protein>
    <submittedName>
        <fullName evidence="1">14724_t:CDS:1</fullName>
    </submittedName>
</protein>
<accession>A0ABN7VJX1</accession>
<feature type="non-terminal residue" evidence="1">
    <location>
        <position position="135"/>
    </location>
</feature>
<sequence length="135" mass="15632">MLYEEADAILWRSDERINLRATGTYATASLRFFQDVTRGPKKAENLSEKEDHWIKSAHMGGLVWAEPYEGIATELDFNEYPNILAHSIAFWPIGPGEFRTFSRHPVDHKCTRTFRYNYDLQLAKNLGLHIELSSE</sequence>
<organism evidence="1 2">
    <name type="scientific">Gigaspora margarita</name>
    <dbReference type="NCBI Taxonomy" id="4874"/>
    <lineage>
        <taxon>Eukaryota</taxon>
        <taxon>Fungi</taxon>
        <taxon>Fungi incertae sedis</taxon>
        <taxon>Mucoromycota</taxon>
        <taxon>Glomeromycotina</taxon>
        <taxon>Glomeromycetes</taxon>
        <taxon>Diversisporales</taxon>
        <taxon>Gigasporaceae</taxon>
        <taxon>Gigaspora</taxon>
    </lineage>
</organism>
<evidence type="ECO:0000313" key="2">
    <source>
        <dbReference type="Proteomes" id="UP000789901"/>
    </source>
</evidence>
<gene>
    <name evidence="1" type="ORF">GMARGA_LOCUS19495</name>
</gene>